<proteinExistence type="inferred from homology"/>
<dbReference type="Pfam" id="PF00108">
    <property type="entry name" value="Thiolase_N"/>
    <property type="match status" value="1"/>
</dbReference>
<evidence type="ECO:0000256" key="11">
    <source>
        <dbReference type="ARBA" id="ARBA00047605"/>
    </source>
</evidence>
<accession>A0AAV5RUB4</accession>
<dbReference type="InterPro" id="IPR020617">
    <property type="entry name" value="Thiolase_C"/>
</dbReference>
<evidence type="ECO:0000313" key="17">
    <source>
        <dbReference type="Proteomes" id="UP001377567"/>
    </source>
</evidence>
<keyword evidence="8" id="KW-0576">Peroxisome</keyword>
<keyword evidence="7" id="KW-0443">Lipid metabolism</keyword>
<dbReference type="InterPro" id="IPR020616">
    <property type="entry name" value="Thiolase_N"/>
</dbReference>
<dbReference type="PANTHER" id="PTHR43853:SF8">
    <property type="entry name" value="3-KETOACYL-COA THIOLASE, PEROXISOMAL"/>
    <property type="match status" value="1"/>
</dbReference>
<feature type="active site" description="Acyl-thioester intermediate" evidence="12">
    <location>
        <position position="123"/>
    </location>
</feature>
<dbReference type="CDD" id="cd00751">
    <property type="entry name" value="thiolase"/>
    <property type="match status" value="1"/>
</dbReference>
<dbReference type="GO" id="GO:0010124">
    <property type="term" value="P:phenylacetate catabolic process"/>
    <property type="evidence" value="ECO:0007669"/>
    <property type="project" value="TreeGrafter"/>
</dbReference>
<evidence type="ECO:0000256" key="1">
    <source>
        <dbReference type="ARBA" id="ARBA00004275"/>
    </source>
</evidence>
<evidence type="ECO:0000256" key="9">
    <source>
        <dbReference type="ARBA" id="ARBA00023315"/>
    </source>
</evidence>
<dbReference type="GO" id="GO:0005777">
    <property type="term" value="C:peroxisome"/>
    <property type="evidence" value="ECO:0007669"/>
    <property type="project" value="UniProtKB-SubCell"/>
</dbReference>
<evidence type="ECO:0000256" key="13">
    <source>
        <dbReference type="RuleBase" id="RU003557"/>
    </source>
</evidence>
<evidence type="ECO:0000256" key="12">
    <source>
        <dbReference type="PIRSR" id="PIRSR000429-1"/>
    </source>
</evidence>
<reference evidence="16 17" key="1">
    <citation type="journal article" date="2023" name="Elife">
        <title>Identification of key yeast species and microbe-microbe interactions impacting larval growth of Drosophila in the wild.</title>
        <authorList>
            <person name="Mure A."/>
            <person name="Sugiura Y."/>
            <person name="Maeda R."/>
            <person name="Honda K."/>
            <person name="Sakurai N."/>
            <person name="Takahashi Y."/>
            <person name="Watada M."/>
            <person name="Katoh T."/>
            <person name="Gotoh A."/>
            <person name="Gotoh Y."/>
            <person name="Taniguchi I."/>
            <person name="Nakamura K."/>
            <person name="Hayashi T."/>
            <person name="Katayama T."/>
            <person name="Uemura T."/>
            <person name="Hattori Y."/>
        </authorList>
    </citation>
    <scope>NUCLEOTIDE SEQUENCE [LARGE SCALE GENOMIC DNA]</scope>
    <source>
        <strain evidence="16 17">KH-74</strain>
    </source>
</reference>
<comment type="subcellular location">
    <subcellularLocation>
        <location evidence="1">Peroxisome</location>
    </subcellularLocation>
</comment>
<keyword evidence="9 13" id="KW-0012">Acyltransferase</keyword>
<dbReference type="EMBL" id="BTGD01000003">
    <property type="protein sequence ID" value="GMM55020.1"/>
    <property type="molecule type" value="Genomic_DNA"/>
</dbReference>
<evidence type="ECO:0000256" key="8">
    <source>
        <dbReference type="ARBA" id="ARBA00023140"/>
    </source>
</evidence>
<comment type="caution">
    <text evidence="16">The sequence shown here is derived from an EMBL/GenBank/DDBJ whole genome shotgun (WGS) entry which is preliminary data.</text>
</comment>
<feature type="domain" description="Thiolase C-terminal" evidence="15">
    <location>
        <begin position="297"/>
        <end position="414"/>
    </location>
</feature>
<sequence length="417" mass="43998">MSQRLSDIKDHLVPTKGSAATLQTLRSVKGPDDVVIVAANRSAITRGFKGSLKDVNTDYMLLNFLTAFISQLPPSLKDNLGLVEEITCGNVLNTGAGATEHRAAVLAAGFPHTTSFVAVNRQCSSGLTATNDVANKIQVGQIDMGLAIGVESMSKNYKNLNPLGSISEDLLHDSRAKKCLIPMGLTNELVASKFNVSRAQQDEYAAVSNQRAIAAIKQGLFDDEILPLTTPDGNVVKRDEGPRDHVTGETLSKLKPAFIKDPTKNGTTTAGNSSQISDGVAAVLLARRSVAESLGLPILGRYLAFQCVGVPPEIMGVGPAFAIPKLLKHINLGTEDVDVYEINEAFAAQCLFCLDKLGLDRAKVNPRGGAIALGHPLGCTGARQIATLLRELQPGQVGVSSMCIGTGMGAAAAFLRE</sequence>
<dbReference type="PROSITE" id="PS00737">
    <property type="entry name" value="THIOLASE_2"/>
    <property type="match status" value="1"/>
</dbReference>
<evidence type="ECO:0000256" key="3">
    <source>
        <dbReference type="ARBA" id="ARBA00010982"/>
    </source>
</evidence>
<dbReference type="InterPro" id="IPR050215">
    <property type="entry name" value="Thiolase-like_sf_Thiolase"/>
</dbReference>
<evidence type="ECO:0000256" key="6">
    <source>
        <dbReference type="ARBA" id="ARBA00022946"/>
    </source>
</evidence>
<dbReference type="Proteomes" id="UP001377567">
    <property type="component" value="Unassembled WGS sequence"/>
</dbReference>
<gene>
    <name evidence="16" type="ORF">DAKH74_016360</name>
</gene>
<evidence type="ECO:0000313" key="16">
    <source>
        <dbReference type="EMBL" id="GMM55020.1"/>
    </source>
</evidence>
<name>A0AAV5RUB4_MAUHU</name>
<dbReference type="GO" id="GO:0003988">
    <property type="term" value="F:acetyl-CoA C-acyltransferase activity"/>
    <property type="evidence" value="ECO:0007669"/>
    <property type="project" value="UniProtKB-EC"/>
</dbReference>
<evidence type="ECO:0000259" key="14">
    <source>
        <dbReference type="Pfam" id="PF00108"/>
    </source>
</evidence>
<evidence type="ECO:0000256" key="10">
    <source>
        <dbReference type="ARBA" id="ARBA00024073"/>
    </source>
</evidence>
<dbReference type="EC" id="2.3.1.16" evidence="10"/>
<comment type="similarity">
    <text evidence="3 13">Belongs to the thiolase-like superfamily. Thiolase family.</text>
</comment>
<keyword evidence="6" id="KW-0809">Transit peptide</keyword>
<evidence type="ECO:0000256" key="7">
    <source>
        <dbReference type="ARBA" id="ARBA00023098"/>
    </source>
</evidence>
<evidence type="ECO:0000259" key="15">
    <source>
        <dbReference type="Pfam" id="PF02803"/>
    </source>
</evidence>
<dbReference type="InterPro" id="IPR020613">
    <property type="entry name" value="Thiolase_CS"/>
</dbReference>
<keyword evidence="17" id="KW-1185">Reference proteome</keyword>
<evidence type="ECO:0000256" key="5">
    <source>
        <dbReference type="ARBA" id="ARBA00022832"/>
    </source>
</evidence>
<dbReference type="PROSITE" id="PS00099">
    <property type="entry name" value="THIOLASE_3"/>
    <property type="match status" value="1"/>
</dbReference>
<organism evidence="16 17">
    <name type="scientific">Maudiozyma humilis</name>
    <name type="common">Sour dough yeast</name>
    <name type="synonym">Kazachstania humilis</name>
    <dbReference type="NCBI Taxonomy" id="51915"/>
    <lineage>
        <taxon>Eukaryota</taxon>
        <taxon>Fungi</taxon>
        <taxon>Dikarya</taxon>
        <taxon>Ascomycota</taxon>
        <taxon>Saccharomycotina</taxon>
        <taxon>Saccharomycetes</taxon>
        <taxon>Saccharomycetales</taxon>
        <taxon>Saccharomycetaceae</taxon>
        <taxon>Maudiozyma</taxon>
    </lineage>
</organism>
<dbReference type="InterPro" id="IPR002155">
    <property type="entry name" value="Thiolase"/>
</dbReference>
<feature type="active site" description="Proton acceptor" evidence="12">
    <location>
        <position position="403"/>
    </location>
</feature>
<feature type="active site" description="Proton acceptor" evidence="12">
    <location>
        <position position="375"/>
    </location>
</feature>
<dbReference type="PANTHER" id="PTHR43853">
    <property type="entry name" value="3-KETOACYL-COA THIOLASE, PEROXISOMAL"/>
    <property type="match status" value="1"/>
</dbReference>
<dbReference type="Pfam" id="PF02803">
    <property type="entry name" value="Thiolase_C"/>
    <property type="match status" value="1"/>
</dbReference>
<keyword evidence="5" id="KW-0276">Fatty acid metabolism</keyword>
<dbReference type="SUPFAM" id="SSF53901">
    <property type="entry name" value="Thiolase-like"/>
    <property type="match status" value="2"/>
</dbReference>
<dbReference type="Gene3D" id="3.40.47.10">
    <property type="match status" value="2"/>
</dbReference>
<feature type="domain" description="Thiolase N-terminal" evidence="14">
    <location>
        <begin position="34"/>
        <end position="288"/>
    </location>
</feature>
<dbReference type="GO" id="GO:0006635">
    <property type="term" value="P:fatty acid beta-oxidation"/>
    <property type="evidence" value="ECO:0007669"/>
    <property type="project" value="TreeGrafter"/>
</dbReference>
<dbReference type="PIRSF" id="PIRSF000429">
    <property type="entry name" value="Ac-CoA_Ac_transf"/>
    <property type="match status" value="1"/>
</dbReference>
<dbReference type="InterPro" id="IPR016039">
    <property type="entry name" value="Thiolase-like"/>
</dbReference>
<evidence type="ECO:0000256" key="4">
    <source>
        <dbReference type="ARBA" id="ARBA00022679"/>
    </source>
</evidence>
<dbReference type="AlphaFoldDB" id="A0AAV5RUB4"/>
<protein>
    <recommendedName>
        <fullName evidence="10">acetyl-CoA C-acyltransferase</fullName>
        <ecNumber evidence="10">2.3.1.16</ecNumber>
    </recommendedName>
</protein>
<keyword evidence="4 13" id="KW-0808">Transferase</keyword>
<comment type="pathway">
    <text evidence="2">Lipid metabolism; fatty acid metabolism.</text>
</comment>
<dbReference type="InterPro" id="IPR020610">
    <property type="entry name" value="Thiolase_AS"/>
</dbReference>
<dbReference type="NCBIfam" id="TIGR01930">
    <property type="entry name" value="AcCoA-C-Actrans"/>
    <property type="match status" value="1"/>
</dbReference>
<comment type="catalytic activity">
    <reaction evidence="11">
        <text>an acyl-CoA + acetyl-CoA = a 3-oxoacyl-CoA + CoA</text>
        <dbReference type="Rhea" id="RHEA:21564"/>
        <dbReference type="ChEBI" id="CHEBI:57287"/>
        <dbReference type="ChEBI" id="CHEBI:57288"/>
        <dbReference type="ChEBI" id="CHEBI:58342"/>
        <dbReference type="ChEBI" id="CHEBI:90726"/>
        <dbReference type="EC" id="2.3.1.16"/>
    </reaction>
</comment>
<evidence type="ECO:0000256" key="2">
    <source>
        <dbReference type="ARBA" id="ARBA00004872"/>
    </source>
</evidence>